<gene>
    <name evidence="1" type="ORF">O7A05_31890</name>
</gene>
<accession>A0ABU8KLY7</accession>
<keyword evidence="2" id="KW-1185">Reference proteome</keyword>
<comment type="caution">
    <text evidence="1">The sequence shown here is derived from an EMBL/GenBank/DDBJ whole genome shotgun (WGS) entry which is preliminary data.</text>
</comment>
<organism evidence="1 2">
    <name type="scientific">Mesorhizobium argentiipisi</name>
    <dbReference type="NCBI Taxonomy" id="3015175"/>
    <lineage>
        <taxon>Bacteria</taxon>
        <taxon>Pseudomonadati</taxon>
        <taxon>Pseudomonadota</taxon>
        <taxon>Alphaproteobacteria</taxon>
        <taxon>Hyphomicrobiales</taxon>
        <taxon>Phyllobacteriaceae</taxon>
        <taxon>Mesorhizobium</taxon>
    </lineage>
</organism>
<reference evidence="1 2" key="1">
    <citation type="submission" date="2022-12" db="EMBL/GenBank/DDBJ databases">
        <authorList>
            <person name="Muema E."/>
        </authorList>
    </citation>
    <scope>NUCLEOTIDE SEQUENCE [LARGE SCALE GENOMIC DNA]</scope>
    <source>
        <strain evidence="2">1330</strain>
    </source>
</reference>
<sequence>MQLMLMEMMSTRGANFLERWMAEHLPEVVTDDPATISDLTDQAMEAADREGIEVSEVYEEVGSVFEVIAQAMQHRDGSLPETDLTELDLLAGRLSREAKLTEAQARDLIERFGTHWEKLLNEAYFLKEPEGRLGQE</sequence>
<name>A0ABU8KLY7_9HYPH</name>
<dbReference type="Proteomes" id="UP001366503">
    <property type="component" value="Unassembled WGS sequence"/>
</dbReference>
<evidence type="ECO:0008006" key="3">
    <source>
        <dbReference type="Google" id="ProtNLM"/>
    </source>
</evidence>
<evidence type="ECO:0000313" key="2">
    <source>
        <dbReference type="Proteomes" id="UP001366503"/>
    </source>
</evidence>
<proteinExistence type="predicted"/>
<dbReference type="EMBL" id="JAPYKO010000044">
    <property type="protein sequence ID" value="MEI9406726.1"/>
    <property type="molecule type" value="Genomic_DNA"/>
</dbReference>
<dbReference type="RefSeq" id="WP_337097301.1">
    <property type="nucleotide sequence ID" value="NZ_JAPYKO010000044.1"/>
</dbReference>
<evidence type="ECO:0000313" key="1">
    <source>
        <dbReference type="EMBL" id="MEI9406726.1"/>
    </source>
</evidence>
<protein>
    <recommendedName>
        <fullName evidence="3">DUF768 domain-containing protein</fullName>
    </recommendedName>
</protein>